<keyword evidence="2" id="KW-1185">Reference proteome</keyword>
<accession>A0AAE1IAJ4</accession>
<gene>
    <name evidence="1" type="ORF">Triagg1_7933</name>
</gene>
<comment type="caution">
    <text evidence="1">The sequence shown here is derived from an EMBL/GenBank/DDBJ whole genome shotgun (WGS) entry which is preliminary data.</text>
</comment>
<dbReference type="Proteomes" id="UP001273209">
    <property type="component" value="Unassembled WGS sequence"/>
</dbReference>
<dbReference type="EMBL" id="JAWRVG010000037">
    <property type="protein sequence ID" value="KAK4066933.1"/>
    <property type="molecule type" value="Genomic_DNA"/>
</dbReference>
<evidence type="ECO:0000313" key="1">
    <source>
        <dbReference type="EMBL" id="KAK4066933.1"/>
    </source>
</evidence>
<organism evidence="1 2">
    <name type="scientific">Trichoderma aggressivum f. europaeum</name>
    <dbReference type="NCBI Taxonomy" id="173218"/>
    <lineage>
        <taxon>Eukaryota</taxon>
        <taxon>Fungi</taxon>
        <taxon>Dikarya</taxon>
        <taxon>Ascomycota</taxon>
        <taxon>Pezizomycotina</taxon>
        <taxon>Sordariomycetes</taxon>
        <taxon>Hypocreomycetidae</taxon>
        <taxon>Hypocreales</taxon>
        <taxon>Hypocreaceae</taxon>
        <taxon>Trichoderma</taxon>
    </lineage>
</organism>
<evidence type="ECO:0000313" key="2">
    <source>
        <dbReference type="Proteomes" id="UP001273209"/>
    </source>
</evidence>
<sequence>MSHKPSNYPGIQLTPIEQNGIRQYKRIAVVLPLLLTENGSSRETQTVGEEILKAFEEAVGAWPLLCCSVGVSEDGKLILLGTPAEYDDAQSQLRDAHDPPSTESGINRLVSQLYSKSLGAAFFRSERGLDLATGMPPVMIRLSFLGGYAVVGFSFYEAVVDGEFIGRFFSRMADFTWPHMANEVQHWYRRPLEAFPSAALNPYLFPFYDWSNSPLPQTTPKDRLVCRLIEFKSSPVTELIGRLRQAIGNFAPWHKDGYYVVAMLWATIIHARFSKHRIGVDSTARLNILLPGEPNARRWEAPDWSYFGSSTVPTVAELSVPRLLYAEAYSGDGNYSNDFQGEINSTYSVRGLAEAASAIQCAIDRVDGNYVRYLMGLKNSLQPSTDRTAYSRGIDRHTTGMVFEDWSGYFSDLAIGTPYTTGQVMGVLPCADDKEEGKIVLLPQMRGSDDTENEIGWATWVCLDVEEMPVVLRELYSQGWIIGEAAASVNTTGSS</sequence>
<proteinExistence type="predicted"/>
<dbReference type="InterPro" id="IPR023213">
    <property type="entry name" value="CAT-like_dom_sf"/>
</dbReference>
<dbReference type="GeneID" id="87922628"/>
<dbReference type="Gene3D" id="3.30.559.10">
    <property type="entry name" value="Chloramphenicol acetyltransferase-like domain"/>
    <property type="match status" value="2"/>
</dbReference>
<name>A0AAE1IAJ4_9HYPO</name>
<dbReference type="AlphaFoldDB" id="A0AAE1IAJ4"/>
<reference evidence="1" key="1">
    <citation type="submission" date="2023-11" db="EMBL/GenBank/DDBJ databases">
        <title>The genome sequences of three competitors of mushroom-forming fungi.</title>
        <authorList>
            <person name="Beijen E."/>
            <person name="Ohm R.A."/>
        </authorList>
    </citation>
    <scope>NUCLEOTIDE SEQUENCE</scope>
    <source>
        <strain evidence="1">CBS 100526</strain>
    </source>
</reference>
<dbReference type="RefSeq" id="XP_062753013.1">
    <property type="nucleotide sequence ID" value="XM_062902723.1"/>
</dbReference>
<protein>
    <submittedName>
        <fullName evidence="1">Uncharacterized protein</fullName>
    </submittedName>
</protein>